<keyword evidence="2" id="KW-0472">Membrane</keyword>
<evidence type="ECO:0000313" key="4">
    <source>
        <dbReference type="Proteomes" id="UP000095751"/>
    </source>
</evidence>
<feature type="region of interest" description="Disordered" evidence="1">
    <location>
        <begin position="48"/>
        <end position="67"/>
    </location>
</feature>
<accession>A0A1E7FV00</accession>
<dbReference type="InParanoid" id="A0A1E7FV00"/>
<name>A0A1E7FV00_9STRA</name>
<dbReference type="EMBL" id="KV784353">
    <property type="protein sequence ID" value="OEU21947.1"/>
    <property type="molecule type" value="Genomic_DNA"/>
</dbReference>
<feature type="transmembrane region" description="Helical" evidence="2">
    <location>
        <begin position="7"/>
        <end position="25"/>
    </location>
</feature>
<dbReference type="KEGG" id="fcy:FRACYDRAFT_232095"/>
<proteinExistence type="predicted"/>
<dbReference type="OrthoDB" id="48281at2759"/>
<keyword evidence="2" id="KW-0812">Transmembrane</keyword>
<organism evidence="3 4">
    <name type="scientific">Fragilariopsis cylindrus CCMP1102</name>
    <dbReference type="NCBI Taxonomy" id="635003"/>
    <lineage>
        <taxon>Eukaryota</taxon>
        <taxon>Sar</taxon>
        <taxon>Stramenopiles</taxon>
        <taxon>Ochrophyta</taxon>
        <taxon>Bacillariophyta</taxon>
        <taxon>Bacillariophyceae</taxon>
        <taxon>Bacillariophycidae</taxon>
        <taxon>Bacillariales</taxon>
        <taxon>Bacillariaceae</taxon>
        <taxon>Fragilariopsis</taxon>
    </lineage>
</organism>
<evidence type="ECO:0000256" key="2">
    <source>
        <dbReference type="SAM" id="Phobius"/>
    </source>
</evidence>
<evidence type="ECO:0000256" key="1">
    <source>
        <dbReference type="SAM" id="MobiDB-lite"/>
    </source>
</evidence>
<sequence>MFRRPNILIMLIVLVVSFQFYYYGVVTNHIQDAASDGDKIDYINKHVKAGSPQKKNKDNSKNVTNDNVSVPTANTTILINNSIDRTHRNVTERNCPRIVVLAGPHKAASTTLQNFFIGIASLTVPLTNDTSEFKKPHPAITEWVWPDGKRNDIRSIGLTNRKQFAHLLRVIWKFNEPDSVINWSGKTEAQIDKIREKGIDYFRFLFRRPWADGKKIVIGSEEVDRLVHGLLTKSSGPDVGEETHVSPHSSSMIDALLNVFPWDNATSTPAAFQETNGIIRTPSLRLEDIEFQINYRTPRIDQVVSVWHQVGNAGDQNSTLQQMLTSRSDRHTHLSTTNSLALALQLVRKNIKTTIVDMRGVSEKESRESTNKATTGKGLVGGIEGVVACDILRMPKIMCDKNSRLHLPGYKARGRSNKRKDTTVRNLTDGQMEEINVAFEQYDCGVWKHLQKYQEKGLLRILYPSERLFETCDPKISKNISFISLLEDVKIIAEKTAPLSNQYKL</sequence>
<dbReference type="AlphaFoldDB" id="A0A1E7FV00"/>
<reference evidence="3 4" key="1">
    <citation type="submission" date="2016-09" db="EMBL/GenBank/DDBJ databases">
        <title>Extensive genetic diversity and differential bi-allelic expression allows diatom success in the polar Southern Ocean.</title>
        <authorList>
            <consortium name="DOE Joint Genome Institute"/>
            <person name="Mock T."/>
            <person name="Otillar R.P."/>
            <person name="Strauss J."/>
            <person name="Dupont C."/>
            <person name="Frickenhaus S."/>
            <person name="Maumus F."/>
            <person name="Mcmullan M."/>
            <person name="Sanges R."/>
            <person name="Schmutz J."/>
            <person name="Toseland A."/>
            <person name="Valas R."/>
            <person name="Veluchamy A."/>
            <person name="Ward B.J."/>
            <person name="Allen A."/>
            <person name="Barry K."/>
            <person name="Falciatore A."/>
            <person name="Ferrante M."/>
            <person name="Fortunato A.E."/>
            <person name="Gloeckner G."/>
            <person name="Gruber A."/>
            <person name="Hipkin R."/>
            <person name="Janech M."/>
            <person name="Kroth P."/>
            <person name="Leese F."/>
            <person name="Lindquist E."/>
            <person name="Lyon B.R."/>
            <person name="Martin J."/>
            <person name="Mayer C."/>
            <person name="Parker M."/>
            <person name="Quesneville H."/>
            <person name="Raymond J."/>
            <person name="Uhlig C."/>
            <person name="Valentin K.U."/>
            <person name="Worden A.Z."/>
            <person name="Armbrust E.V."/>
            <person name="Bowler C."/>
            <person name="Green B."/>
            <person name="Moulton V."/>
            <person name="Van Oosterhout C."/>
            <person name="Grigoriev I."/>
        </authorList>
    </citation>
    <scope>NUCLEOTIDE SEQUENCE [LARGE SCALE GENOMIC DNA]</scope>
    <source>
        <strain evidence="3 4">CCMP1102</strain>
    </source>
</reference>
<dbReference type="Proteomes" id="UP000095751">
    <property type="component" value="Unassembled WGS sequence"/>
</dbReference>
<keyword evidence="2" id="KW-1133">Transmembrane helix</keyword>
<gene>
    <name evidence="3" type="ORF">FRACYDRAFT_232095</name>
</gene>
<protein>
    <submittedName>
        <fullName evidence="3">Uncharacterized protein</fullName>
    </submittedName>
</protein>
<evidence type="ECO:0000313" key="3">
    <source>
        <dbReference type="EMBL" id="OEU21947.1"/>
    </source>
</evidence>
<keyword evidence="4" id="KW-1185">Reference proteome</keyword>